<feature type="domain" description="SP-RING-type" evidence="5">
    <location>
        <begin position="9"/>
        <end position="97"/>
    </location>
</feature>
<gene>
    <name evidence="6" type="ORF">PSON_ATCC_30995.1.T0050301</name>
    <name evidence="7" type="ORF">PSON_ATCC_30995.1.T0050302</name>
</gene>
<dbReference type="GO" id="GO:0000785">
    <property type="term" value="C:chromatin"/>
    <property type="evidence" value="ECO:0007669"/>
    <property type="project" value="TreeGrafter"/>
</dbReference>
<dbReference type="CDD" id="cd16650">
    <property type="entry name" value="SP-RING_PIAS-like"/>
    <property type="match status" value="1"/>
</dbReference>
<evidence type="ECO:0000256" key="4">
    <source>
        <dbReference type="PROSITE-ProRule" id="PRU00452"/>
    </source>
</evidence>
<name>A0A8S1KDY7_9CILI</name>
<evidence type="ECO:0000256" key="3">
    <source>
        <dbReference type="ARBA" id="ARBA00022833"/>
    </source>
</evidence>
<dbReference type="PANTHER" id="PTHR10782">
    <property type="entry name" value="ZINC FINGER MIZ DOMAIN-CONTAINING PROTEIN"/>
    <property type="match status" value="1"/>
</dbReference>
<dbReference type="AlphaFoldDB" id="A0A8S1KDY7"/>
<protein>
    <recommendedName>
        <fullName evidence="5">SP-RING-type domain-containing protein</fullName>
    </recommendedName>
</protein>
<proteinExistence type="predicted"/>
<dbReference type="InterPro" id="IPR004181">
    <property type="entry name" value="Znf_MIZ"/>
</dbReference>
<evidence type="ECO:0000313" key="8">
    <source>
        <dbReference type="Proteomes" id="UP000692954"/>
    </source>
</evidence>
<keyword evidence="3" id="KW-0862">Zinc</keyword>
<dbReference type="OrthoDB" id="295538at2759"/>
<reference evidence="6" key="1">
    <citation type="submission" date="2021-01" db="EMBL/GenBank/DDBJ databases">
        <authorList>
            <consortium name="Genoscope - CEA"/>
            <person name="William W."/>
        </authorList>
    </citation>
    <scope>NUCLEOTIDE SEQUENCE</scope>
</reference>
<comment type="caution">
    <text evidence="6">The sequence shown here is derived from an EMBL/GenBank/DDBJ whole genome shotgun (WGS) entry which is preliminary data.</text>
</comment>
<sequence length="161" mass="18873">MLEIKRGNQRNEIKVEKSKTSLICQYSFKLIRTPVRGEFCYHQQCFCLNSYLEMMKSAEHRKWVCPICKKVCLNLIIDKSQKLILDIVRELKLKVEYVTLNNNGSLDKDDVLYKIILEKDQIRNGLIELNGTINEIDVNSEIGYEVEQIEDRNEAEIIICD</sequence>
<dbReference type="PANTHER" id="PTHR10782:SF4">
    <property type="entry name" value="TONALLI, ISOFORM E"/>
    <property type="match status" value="1"/>
</dbReference>
<organism evidence="6 8">
    <name type="scientific">Paramecium sonneborni</name>
    <dbReference type="NCBI Taxonomy" id="65129"/>
    <lineage>
        <taxon>Eukaryota</taxon>
        <taxon>Sar</taxon>
        <taxon>Alveolata</taxon>
        <taxon>Ciliophora</taxon>
        <taxon>Intramacronucleata</taxon>
        <taxon>Oligohymenophorea</taxon>
        <taxon>Peniculida</taxon>
        <taxon>Parameciidae</taxon>
        <taxon>Paramecium</taxon>
    </lineage>
</organism>
<evidence type="ECO:0000256" key="2">
    <source>
        <dbReference type="ARBA" id="ARBA00022771"/>
    </source>
</evidence>
<dbReference type="GO" id="GO:0016925">
    <property type="term" value="P:protein sumoylation"/>
    <property type="evidence" value="ECO:0007669"/>
    <property type="project" value="TreeGrafter"/>
</dbReference>
<evidence type="ECO:0000256" key="1">
    <source>
        <dbReference type="ARBA" id="ARBA00022723"/>
    </source>
</evidence>
<dbReference type="EMBL" id="CAJJDN010000005">
    <property type="protein sequence ID" value="CAD8051004.1"/>
    <property type="molecule type" value="Genomic_DNA"/>
</dbReference>
<dbReference type="Pfam" id="PF02891">
    <property type="entry name" value="zf-MIZ"/>
    <property type="match status" value="1"/>
</dbReference>
<dbReference type="Proteomes" id="UP000692954">
    <property type="component" value="Unassembled WGS sequence"/>
</dbReference>
<evidence type="ECO:0000313" key="6">
    <source>
        <dbReference type="EMBL" id="CAD8051002.1"/>
    </source>
</evidence>
<evidence type="ECO:0000259" key="5">
    <source>
        <dbReference type="PROSITE" id="PS51044"/>
    </source>
</evidence>
<dbReference type="EMBL" id="CAJJDN010000005">
    <property type="protein sequence ID" value="CAD8051002.1"/>
    <property type="molecule type" value="Genomic_DNA"/>
</dbReference>
<keyword evidence="8" id="KW-1185">Reference proteome</keyword>
<accession>A0A8S1KDY7</accession>
<dbReference type="GO" id="GO:0008270">
    <property type="term" value="F:zinc ion binding"/>
    <property type="evidence" value="ECO:0007669"/>
    <property type="project" value="UniProtKB-KW"/>
</dbReference>
<keyword evidence="1" id="KW-0479">Metal-binding</keyword>
<dbReference type="PROSITE" id="PS51044">
    <property type="entry name" value="ZF_SP_RING"/>
    <property type="match status" value="1"/>
</dbReference>
<evidence type="ECO:0000313" key="7">
    <source>
        <dbReference type="EMBL" id="CAD8051004.1"/>
    </source>
</evidence>
<dbReference type="GO" id="GO:0061665">
    <property type="term" value="F:SUMO ligase activity"/>
    <property type="evidence" value="ECO:0007669"/>
    <property type="project" value="TreeGrafter"/>
</dbReference>
<keyword evidence="2 4" id="KW-0863">Zinc-finger</keyword>